<proteinExistence type="predicted"/>
<organism evidence="1 2">
    <name type="scientific">Periplaneta americana</name>
    <name type="common">American cockroach</name>
    <name type="synonym">Blatta americana</name>
    <dbReference type="NCBI Taxonomy" id="6978"/>
    <lineage>
        <taxon>Eukaryota</taxon>
        <taxon>Metazoa</taxon>
        <taxon>Ecdysozoa</taxon>
        <taxon>Arthropoda</taxon>
        <taxon>Hexapoda</taxon>
        <taxon>Insecta</taxon>
        <taxon>Pterygota</taxon>
        <taxon>Neoptera</taxon>
        <taxon>Polyneoptera</taxon>
        <taxon>Dictyoptera</taxon>
        <taxon>Blattodea</taxon>
        <taxon>Blattoidea</taxon>
        <taxon>Blattidae</taxon>
        <taxon>Blattinae</taxon>
        <taxon>Periplaneta</taxon>
    </lineage>
</organism>
<sequence>MQMNNPFENIASLKSIELLDSSKLLQYENEFPTSASTHGGNIVCFHHASTSLQETYESYFGTISLRTGVERSFSTLKRIETYARSMVSEDRLSGLAVISIEKEMLNQLRQYQLQLLMMQLLRNSSRRSGGWI</sequence>
<dbReference type="EMBL" id="JAJSOF020000021">
    <property type="protein sequence ID" value="KAJ4437399.1"/>
    <property type="molecule type" value="Genomic_DNA"/>
</dbReference>
<protein>
    <submittedName>
        <fullName evidence="1">Uncharacterized protein</fullName>
    </submittedName>
</protein>
<dbReference type="Proteomes" id="UP001148838">
    <property type="component" value="Unassembled WGS sequence"/>
</dbReference>
<accession>A0ABQ8ST99</accession>
<reference evidence="1 2" key="1">
    <citation type="journal article" date="2022" name="Allergy">
        <title>Genome assembly and annotation of Periplaneta americana reveal a comprehensive cockroach allergen profile.</title>
        <authorList>
            <person name="Wang L."/>
            <person name="Xiong Q."/>
            <person name="Saelim N."/>
            <person name="Wang L."/>
            <person name="Nong W."/>
            <person name="Wan A.T."/>
            <person name="Shi M."/>
            <person name="Liu X."/>
            <person name="Cao Q."/>
            <person name="Hui J.H.L."/>
            <person name="Sookrung N."/>
            <person name="Leung T.F."/>
            <person name="Tungtrongchitr A."/>
            <person name="Tsui S.K.W."/>
        </authorList>
    </citation>
    <scope>NUCLEOTIDE SEQUENCE [LARGE SCALE GENOMIC DNA]</scope>
    <source>
        <strain evidence="1">PWHHKU_190912</strain>
    </source>
</reference>
<comment type="caution">
    <text evidence="1">The sequence shown here is derived from an EMBL/GenBank/DDBJ whole genome shotgun (WGS) entry which is preliminary data.</text>
</comment>
<name>A0ABQ8ST99_PERAM</name>
<gene>
    <name evidence="1" type="ORF">ANN_17543</name>
</gene>
<keyword evidence="2" id="KW-1185">Reference proteome</keyword>
<evidence type="ECO:0000313" key="2">
    <source>
        <dbReference type="Proteomes" id="UP001148838"/>
    </source>
</evidence>
<evidence type="ECO:0000313" key="1">
    <source>
        <dbReference type="EMBL" id="KAJ4437399.1"/>
    </source>
</evidence>